<dbReference type="InterPro" id="IPR001264">
    <property type="entry name" value="Glyco_trans_51"/>
</dbReference>
<comment type="similarity">
    <text evidence="1">In the C-terminal section; belongs to the transpeptidase family.</text>
</comment>
<feature type="transmembrane region" description="Helical" evidence="15">
    <location>
        <begin position="12"/>
        <end position="37"/>
    </location>
</feature>
<dbReference type="Gene3D" id="1.10.3810.10">
    <property type="entry name" value="Biosynthetic peptidoglycan transglycosylase-like"/>
    <property type="match status" value="1"/>
</dbReference>
<dbReference type="GO" id="GO:0030288">
    <property type="term" value="C:outer membrane-bounded periplasmic space"/>
    <property type="evidence" value="ECO:0007669"/>
    <property type="project" value="TreeGrafter"/>
</dbReference>
<keyword evidence="7" id="KW-0378">Hydrolase</keyword>
<keyword evidence="15" id="KW-1133">Transmembrane helix</keyword>
<evidence type="ECO:0000256" key="14">
    <source>
        <dbReference type="SAM" id="MobiDB-lite"/>
    </source>
</evidence>
<feature type="compositionally biased region" description="Low complexity" evidence="14">
    <location>
        <begin position="730"/>
        <end position="739"/>
    </location>
</feature>
<dbReference type="GO" id="GO:0008360">
    <property type="term" value="P:regulation of cell shape"/>
    <property type="evidence" value="ECO:0007669"/>
    <property type="project" value="UniProtKB-KW"/>
</dbReference>
<proteinExistence type="inferred from homology"/>
<dbReference type="GO" id="GO:0008658">
    <property type="term" value="F:penicillin binding"/>
    <property type="evidence" value="ECO:0007669"/>
    <property type="project" value="InterPro"/>
</dbReference>
<evidence type="ECO:0000256" key="1">
    <source>
        <dbReference type="ARBA" id="ARBA00007090"/>
    </source>
</evidence>
<evidence type="ECO:0000256" key="13">
    <source>
        <dbReference type="ARBA" id="ARBA00049902"/>
    </source>
</evidence>
<comment type="caution">
    <text evidence="18">The sequence shown here is derived from an EMBL/GenBank/DDBJ whole genome shotgun (WGS) entry which is preliminary data.</text>
</comment>
<dbReference type="PANTHER" id="PTHR32282">
    <property type="entry name" value="BINDING PROTEIN TRANSPEPTIDASE, PUTATIVE-RELATED"/>
    <property type="match status" value="1"/>
</dbReference>
<dbReference type="Pfam" id="PF00905">
    <property type="entry name" value="Transpeptidase"/>
    <property type="match status" value="1"/>
</dbReference>
<dbReference type="InterPro" id="IPR036950">
    <property type="entry name" value="PBP_transglycosylase"/>
</dbReference>
<comment type="catalytic activity">
    <reaction evidence="12">
        <text>Preferential cleavage: (Ac)2-L-Lys-D-Ala-|-D-Ala. Also transpeptidation of peptidyl-alanyl moieties that are N-acyl substituents of D-alanine.</text>
        <dbReference type="EC" id="3.4.16.4"/>
    </reaction>
</comment>
<comment type="similarity">
    <text evidence="2">In the N-terminal section; belongs to the glycosyltransferase 51 family.</text>
</comment>
<evidence type="ECO:0000313" key="19">
    <source>
        <dbReference type="Proteomes" id="UP000601223"/>
    </source>
</evidence>
<evidence type="ECO:0000256" key="11">
    <source>
        <dbReference type="ARBA" id="ARBA00023316"/>
    </source>
</evidence>
<evidence type="ECO:0000256" key="4">
    <source>
        <dbReference type="ARBA" id="ARBA00022670"/>
    </source>
</evidence>
<evidence type="ECO:0000256" key="3">
    <source>
        <dbReference type="ARBA" id="ARBA00022645"/>
    </source>
</evidence>
<dbReference type="EMBL" id="BONF01000016">
    <property type="protein sequence ID" value="GIF81732.1"/>
    <property type="molecule type" value="Genomic_DNA"/>
</dbReference>
<dbReference type="InterPro" id="IPR023346">
    <property type="entry name" value="Lysozyme-like_dom_sf"/>
</dbReference>
<keyword evidence="10" id="KW-0511">Multifunctional enzyme</keyword>
<dbReference type="InterPro" id="IPR050396">
    <property type="entry name" value="Glycosyltr_51/Transpeptidase"/>
</dbReference>
<evidence type="ECO:0000256" key="5">
    <source>
        <dbReference type="ARBA" id="ARBA00022676"/>
    </source>
</evidence>
<dbReference type="InterPro" id="IPR012338">
    <property type="entry name" value="Beta-lactam/transpept-like"/>
</dbReference>
<reference evidence="18 19" key="1">
    <citation type="submission" date="2021-01" db="EMBL/GenBank/DDBJ databases">
        <title>Whole genome shotgun sequence of Catellatospora bangladeshensis NBRC 107357.</title>
        <authorList>
            <person name="Komaki H."/>
            <person name="Tamura T."/>
        </authorList>
    </citation>
    <scope>NUCLEOTIDE SEQUENCE [LARGE SCALE GENOMIC DNA]</scope>
    <source>
        <strain evidence="18 19">NBRC 107357</strain>
    </source>
</reference>
<evidence type="ECO:0000256" key="8">
    <source>
        <dbReference type="ARBA" id="ARBA00022960"/>
    </source>
</evidence>
<dbReference type="Proteomes" id="UP000601223">
    <property type="component" value="Unassembled WGS sequence"/>
</dbReference>
<feature type="compositionally biased region" description="Basic and acidic residues" evidence="14">
    <location>
        <begin position="698"/>
        <end position="709"/>
    </location>
</feature>
<keyword evidence="11" id="KW-0961">Cell wall biogenesis/degradation</keyword>
<organism evidence="18 19">
    <name type="scientific">Catellatospora bangladeshensis</name>
    <dbReference type="NCBI Taxonomy" id="310355"/>
    <lineage>
        <taxon>Bacteria</taxon>
        <taxon>Bacillati</taxon>
        <taxon>Actinomycetota</taxon>
        <taxon>Actinomycetes</taxon>
        <taxon>Micromonosporales</taxon>
        <taxon>Micromonosporaceae</taxon>
        <taxon>Catellatospora</taxon>
    </lineage>
</organism>
<keyword evidence="9" id="KW-0573">Peptidoglycan synthesis</keyword>
<dbReference type="GO" id="GO:0008955">
    <property type="term" value="F:peptidoglycan glycosyltransferase activity"/>
    <property type="evidence" value="ECO:0007669"/>
    <property type="project" value="UniProtKB-EC"/>
</dbReference>
<keyword evidence="15" id="KW-0812">Transmembrane</keyword>
<dbReference type="Pfam" id="PF00912">
    <property type="entry name" value="Transgly"/>
    <property type="match status" value="1"/>
</dbReference>
<evidence type="ECO:0000256" key="6">
    <source>
        <dbReference type="ARBA" id="ARBA00022679"/>
    </source>
</evidence>
<comment type="catalytic activity">
    <reaction evidence="13">
        <text>[GlcNAc-(1-&gt;4)-Mur2Ac(oyl-L-Ala-gamma-D-Glu-L-Lys-D-Ala-D-Ala)](n)-di-trans,octa-cis-undecaprenyl diphosphate + beta-D-GlcNAc-(1-&gt;4)-Mur2Ac(oyl-L-Ala-gamma-D-Glu-L-Lys-D-Ala-D-Ala)-di-trans,octa-cis-undecaprenyl diphosphate = [GlcNAc-(1-&gt;4)-Mur2Ac(oyl-L-Ala-gamma-D-Glu-L-Lys-D-Ala-D-Ala)](n+1)-di-trans,octa-cis-undecaprenyl diphosphate + di-trans,octa-cis-undecaprenyl diphosphate + H(+)</text>
        <dbReference type="Rhea" id="RHEA:23708"/>
        <dbReference type="Rhea" id="RHEA-COMP:9602"/>
        <dbReference type="Rhea" id="RHEA-COMP:9603"/>
        <dbReference type="ChEBI" id="CHEBI:15378"/>
        <dbReference type="ChEBI" id="CHEBI:58405"/>
        <dbReference type="ChEBI" id="CHEBI:60033"/>
        <dbReference type="ChEBI" id="CHEBI:78435"/>
        <dbReference type="EC" id="2.4.99.28"/>
    </reaction>
</comment>
<feature type="compositionally biased region" description="Pro residues" evidence="14">
    <location>
        <begin position="714"/>
        <end position="723"/>
    </location>
</feature>
<keyword evidence="8" id="KW-0133">Cell shape</keyword>
<feature type="compositionally biased region" description="Pro residues" evidence="14">
    <location>
        <begin position="746"/>
        <end position="765"/>
    </location>
</feature>
<evidence type="ECO:0000256" key="10">
    <source>
        <dbReference type="ARBA" id="ARBA00023268"/>
    </source>
</evidence>
<dbReference type="GO" id="GO:0071555">
    <property type="term" value="P:cell wall organization"/>
    <property type="evidence" value="ECO:0007669"/>
    <property type="project" value="UniProtKB-KW"/>
</dbReference>
<dbReference type="InterPro" id="IPR001460">
    <property type="entry name" value="PCN-bd_Tpept"/>
</dbReference>
<evidence type="ECO:0000256" key="7">
    <source>
        <dbReference type="ARBA" id="ARBA00022801"/>
    </source>
</evidence>
<dbReference type="GO" id="GO:0009002">
    <property type="term" value="F:serine-type D-Ala-D-Ala carboxypeptidase activity"/>
    <property type="evidence" value="ECO:0007669"/>
    <property type="project" value="UniProtKB-EC"/>
</dbReference>
<evidence type="ECO:0000259" key="16">
    <source>
        <dbReference type="Pfam" id="PF00905"/>
    </source>
</evidence>
<dbReference type="AlphaFoldDB" id="A0A8J3NI20"/>
<evidence type="ECO:0000256" key="2">
    <source>
        <dbReference type="ARBA" id="ARBA00007739"/>
    </source>
</evidence>
<feature type="domain" description="Glycosyl transferase family 51" evidence="17">
    <location>
        <begin position="58"/>
        <end position="237"/>
    </location>
</feature>
<evidence type="ECO:0000256" key="9">
    <source>
        <dbReference type="ARBA" id="ARBA00022984"/>
    </source>
</evidence>
<sequence length="765" mass="82907">MAADAKRRKRRALIAAAIGVAIMLSGVGLIAGTYFYAKTPRPEELALKENTEVFSVDGKQIAKLGAENRTVVPMETLSEPVRNALIAGEDKNFYQHNGIDLWGIARAAWNNLTGGETQGASTITQQYARAAADDLEITYARKMREAVMARKLEEEFSKTQIMGFYLNTVYFGRSAYGVGAAAQAYFGKPAAELTVPEAAVLGAVLRQPEPSDSFAGYDPHHNSAAARERWNYVLNNMVEMGWLSAADRQAAEYPEKSLKPYKPGQHAGEWGYQDRPTGNVINYVADEMRAWNIPDWRSGGYRITTSIDSRAQAALEKQINRTHQWKRTCTTKDGKETCTETLEKAVDAKGTQLAGQPKNLMAAAVAIDPRNGRVIAYYGGNDGTGVDYAGSNGSGAEEFGGHPPASSFKIYTLAAALENGYSIKSRFDSSPLSKKNGDEADVSNSGRDNDVSCGKYCTLELMTVKSYNVPFFKIAREIGPEKVVDLARRAGVTTMWSNDGKAQHLGQDGAKTGRETFYYQVGFGQYPITVLDHASGAATFAAHGTYRKPHFVVKVERKDRQTGEWKPVEGLGEKVESRKAFTTEIADEVTSVLKQIPGVHSLSGREAAGKTGTWENGQRKANGEKVYPGKNSHAWFVGYTPQIAAAVWVGNVRQELPIVDKNGDNIAGARLPGQIWEEFMNEAHKAMNLKPEPLPDGTDGRIGDPDKGDGASPAAPPPSPTPSCQPGECEPSTEPSSSPEPEPEPSKSPSPKPNPPSPSVKPPNP</sequence>
<dbReference type="SUPFAM" id="SSF56601">
    <property type="entry name" value="beta-lactamase/transpeptidase-like"/>
    <property type="match status" value="1"/>
</dbReference>
<evidence type="ECO:0000256" key="15">
    <source>
        <dbReference type="SAM" id="Phobius"/>
    </source>
</evidence>
<feature type="region of interest" description="Disordered" evidence="14">
    <location>
        <begin position="604"/>
        <end position="623"/>
    </location>
</feature>
<evidence type="ECO:0000256" key="12">
    <source>
        <dbReference type="ARBA" id="ARBA00034000"/>
    </source>
</evidence>
<evidence type="ECO:0000259" key="17">
    <source>
        <dbReference type="Pfam" id="PF00912"/>
    </source>
</evidence>
<evidence type="ECO:0000313" key="18">
    <source>
        <dbReference type="EMBL" id="GIF81732.1"/>
    </source>
</evidence>
<keyword evidence="6" id="KW-0808">Transferase</keyword>
<feature type="region of interest" description="Disordered" evidence="14">
    <location>
        <begin position="688"/>
        <end position="765"/>
    </location>
</feature>
<keyword evidence="4" id="KW-0645">Protease</keyword>
<dbReference type="SUPFAM" id="SSF53955">
    <property type="entry name" value="Lysozyme-like"/>
    <property type="match status" value="1"/>
</dbReference>
<keyword evidence="5" id="KW-0328">Glycosyltransferase</keyword>
<dbReference type="PANTHER" id="PTHR32282:SF34">
    <property type="entry name" value="PENICILLIN-BINDING PROTEIN 1A"/>
    <property type="match status" value="1"/>
</dbReference>
<dbReference type="Gene3D" id="3.40.710.10">
    <property type="entry name" value="DD-peptidase/beta-lactamase superfamily"/>
    <property type="match status" value="1"/>
</dbReference>
<protein>
    <submittedName>
        <fullName evidence="18">Penicillin-binding protein 1A</fullName>
    </submittedName>
</protein>
<keyword evidence="15" id="KW-0472">Membrane</keyword>
<dbReference type="FunFam" id="1.10.3810.10:FF:000001">
    <property type="entry name" value="Penicillin-binding protein 1A"/>
    <property type="match status" value="1"/>
</dbReference>
<dbReference type="GO" id="GO:0009252">
    <property type="term" value="P:peptidoglycan biosynthetic process"/>
    <property type="evidence" value="ECO:0007669"/>
    <property type="project" value="UniProtKB-KW"/>
</dbReference>
<keyword evidence="19" id="KW-1185">Reference proteome</keyword>
<name>A0A8J3NI20_9ACTN</name>
<gene>
    <name evidence="18" type="primary">ponA1</name>
    <name evidence="18" type="ORF">Cba03nite_30810</name>
</gene>
<keyword evidence="3" id="KW-0121">Carboxypeptidase</keyword>
<feature type="domain" description="Penicillin-binding protein transpeptidase" evidence="16">
    <location>
        <begin position="363"/>
        <end position="650"/>
    </location>
</feature>
<dbReference type="GO" id="GO:0006508">
    <property type="term" value="P:proteolysis"/>
    <property type="evidence" value="ECO:0007669"/>
    <property type="project" value="UniProtKB-KW"/>
</dbReference>
<accession>A0A8J3NI20</accession>